<name>A0A6L5XMA3_9BACT</name>
<organism evidence="1 2">
    <name type="scientific">Desulfovibrio porci</name>
    <dbReference type="NCBI Taxonomy" id="2605782"/>
    <lineage>
        <taxon>Bacteria</taxon>
        <taxon>Pseudomonadati</taxon>
        <taxon>Thermodesulfobacteriota</taxon>
        <taxon>Desulfovibrionia</taxon>
        <taxon>Desulfovibrionales</taxon>
        <taxon>Desulfovibrionaceae</taxon>
        <taxon>Desulfovibrio</taxon>
    </lineage>
</organism>
<protein>
    <submittedName>
        <fullName evidence="1">Uncharacterized protein</fullName>
    </submittedName>
</protein>
<proteinExistence type="predicted"/>
<accession>A0A6L5XMA3</accession>
<sequence>MRTLLLLALMECLLSGFLRDIVFGSGGGATASEPQHEPLRDAETGEVIKMWVPKNMLRTSSWEFQARGEEARCSSGYYKGKNVADLFPSQRTIYKELPNYGNSIWAYYYGEDIPGFGTTDWYITVFNIYADKNGRIYGCLWQKFPSEYRLEYGTSDGIRP</sequence>
<evidence type="ECO:0000313" key="1">
    <source>
        <dbReference type="EMBL" id="MSS27951.1"/>
    </source>
</evidence>
<keyword evidence="2" id="KW-1185">Reference proteome</keyword>
<reference evidence="1 2" key="1">
    <citation type="submission" date="2019-09" db="EMBL/GenBank/DDBJ databases">
        <title>In-depth cultivation of the pig gut microbiome towards novel bacterial diversity and tailored functional studies.</title>
        <authorList>
            <person name="Wylensek D."/>
            <person name="Hitch T.C.A."/>
            <person name="Clavel T."/>
        </authorList>
    </citation>
    <scope>NUCLEOTIDE SEQUENCE [LARGE SCALE GENOMIC DNA]</scope>
    <source>
        <strain evidence="1 2">PG-178-WT-4</strain>
    </source>
</reference>
<dbReference type="Proteomes" id="UP000477488">
    <property type="component" value="Unassembled WGS sequence"/>
</dbReference>
<evidence type="ECO:0000313" key="2">
    <source>
        <dbReference type="Proteomes" id="UP000477488"/>
    </source>
</evidence>
<gene>
    <name evidence="1" type="ORF">FYJ44_07825</name>
</gene>
<dbReference type="RefSeq" id="WP_154510891.1">
    <property type="nucleotide sequence ID" value="NZ_VUMH01000006.1"/>
</dbReference>
<dbReference type="EMBL" id="VUMH01000006">
    <property type="protein sequence ID" value="MSS27951.1"/>
    <property type="molecule type" value="Genomic_DNA"/>
</dbReference>
<dbReference type="AlphaFoldDB" id="A0A6L5XMA3"/>
<comment type="caution">
    <text evidence="1">The sequence shown here is derived from an EMBL/GenBank/DDBJ whole genome shotgun (WGS) entry which is preliminary data.</text>
</comment>